<gene>
    <name evidence="11" type="ORF">AB8O55_26725</name>
</gene>
<dbReference type="EMBL" id="JBGEHV010000073">
    <property type="protein sequence ID" value="MEY8043017.1"/>
    <property type="molecule type" value="Genomic_DNA"/>
</dbReference>
<keyword evidence="7" id="KW-0238">DNA-binding</keyword>
<dbReference type="SUPFAM" id="SSF142764">
    <property type="entry name" value="YgbK-like"/>
    <property type="match status" value="1"/>
</dbReference>
<dbReference type="PANTHER" id="PTHR43537:SF5">
    <property type="entry name" value="UXU OPERON TRANSCRIPTIONAL REGULATOR"/>
    <property type="match status" value="1"/>
</dbReference>
<dbReference type="SMART" id="SM00345">
    <property type="entry name" value="HTH_GNTR"/>
    <property type="match status" value="1"/>
</dbReference>
<dbReference type="Pfam" id="PF07729">
    <property type="entry name" value="FCD"/>
    <property type="match status" value="1"/>
</dbReference>
<dbReference type="Proteomes" id="UP001564626">
    <property type="component" value="Unassembled WGS sequence"/>
</dbReference>
<dbReference type="Gene3D" id="3.40.980.20">
    <property type="entry name" value="Four-carbon acid sugar kinase, nucleotide binding domain"/>
    <property type="match status" value="1"/>
</dbReference>
<evidence type="ECO:0000256" key="3">
    <source>
        <dbReference type="ARBA" id="ARBA00022741"/>
    </source>
</evidence>
<sequence>MGGAMSLPDELAERLLASIIDGSCPPGSALPAEAELAERFAVSRLTVREAVTALRVQGVVRIERGRGTYVNPPDRWTALDPMIRAATAARPSGIVSESLIDARRLLETGAAELAAAHRTEHHLRRLRESLRRMREADATADVAAFVAADIDFHGTIMLATGNAFIPLMFEPFERLLVDGRRETSAVPEIRAHALAEHGKVLRALEDADPGAARSAMHDHLDQTATDLRTHVLGVRGATPEAPMPHGPMPLEELLAGLPPVRETDPAAIAEQLAGGPRLVLLDDDPTGTQAVSGIPVLTSWAAEDLRWALRQPGGAFFVLTNTRSLSAADAVARNRDVVDALAAAAAAEDVDFVLASRSDSTLRGHYPAETDGLAAALAEHGRPVDAAVIVPAFPDAGRVTLGSVHWTRTAAGMLPAGRTEFAADASFGYRSSDLRAWVEEKTGGRIAAADVRAIDVHDLRTGGPERVAEVLRGSRDQQPVVVDAACDDDLRVLALGALAAESAGTRLLYRCGPGFVRARTGQAPSAPLDAATLARYPAGRGLIAVGSHVGLTTRQLDELRAAHHPAEFELDVPTLLDPAAGAEHLSDVAARAAAALADSDVVLRTSRTLVTGGDADDSLAIARTVSAALVRAVGEAVRARRPAFVVAKGGITSSDIATGGLDVRRAIARGTLLPGMVSLWEPVAGEFAGVPYVVFPGNVGDERALADVVTALHR</sequence>
<keyword evidence="6" id="KW-0805">Transcription regulation</keyword>
<dbReference type="Pfam" id="PF07005">
    <property type="entry name" value="SBD_N"/>
    <property type="match status" value="1"/>
</dbReference>
<keyword evidence="5" id="KW-0067">ATP-binding</keyword>
<evidence type="ECO:0000259" key="10">
    <source>
        <dbReference type="PROSITE" id="PS50949"/>
    </source>
</evidence>
<keyword evidence="4 11" id="KW-0418">Kinase</keyword>
<dbReference type="Pfam" id="PF00392">
    <property type="entry name" value="GntR"/>
    <property type="match status" value="1"/>
</dbReference>
<evidence type="ECO:0000256" key="1">
    <source>
        <dbReference type="ARBA" id="ARBA00005715"/>
    </source>
</evidence>
<dbReference type="RefSeq" id="WP_369775599.1">
    <property type="nucleotide sequence ID" value="NZ_JBGEHV010000073.1"/>
</dbReference>
<dbReference type="InterPro" id="IPR011711">
    <property type="entry name" value="GntR_C"/>
</dbReference>
<evidence type="ECO:0000256" key="6">
    <source>
        <dbReference type="ARBA" id="ARBA00023015"/>
    </source>
</evidence>
<organism evidence="11 12">
    <name type="scientific">Saccharopolyspora cebuensis</name>
    <dbReference type="NCBI Taxonomy" id="418759"/>
    <lineage>
        <taxon>Bacteria</taxon>
        <taxon>Bacillati</taxon>
        <taxon>Actinomycetota</taxon>
        <taxon>Actinomycetes</taxon>
        <taxon>Pseudonocardiales</taxon>
        <taxon>Pseudonocardiaceae</taxon>
        <taxon>Saccharopolyspora</taxon>
    </lineage>
</organism>
<evidence type="ECO:0000256" key="5">
    <source>
        <dbReference type="ARBA" id="ARBA00022840"/>
    </source>
</evidence>
<keyword evidence="2" id="KW-0808">Transferase</keyword>
<dbReference type="InterPro" id="IPR010737">
    <property type="entry name" value="4-carb_acid_sugar_kinase_N"/>
</dbReference>
<keyword evidence="9" id="KW-0119">Carbohydrate metabolism</keyword>
<dbReference type="InterPro" id="IPR036388">
    <property type="entry name" value="WH-like_DNA-bd_sf"/>
</dbReference>
<dbReference type="PRINTS" id="PR00035">
    <property type="entry name" value="HTHGNTR"/>
</dbReference>
<evidence type="ECO:0000256" key="2">
    <source>
        <dbReference type="ARBA" id="ARBA00022679"/>
    </source>
</evidence>
<dbReference type="SUPFAM" id="SSF48008">
    <property type="entry name" value="GntR ligand-binding domain-like"/>
    <property type="match status" value="1"/>
</dbReference>
<evidence type="ECO:0000313" key="11">
    <source>
        <dbReference type="EMBL" id="MEY8043017.1"/>
    </source>
</evidence>
<feature type="domain" description="HTH gntR-type" evidence="10">
    <location>
        <begin position="5"/>
        <end position="73"/>
    </location>
</feature>
<name>A0ABV4CS36_9PSEU</name>
<evidence type="ECO:0000256" key="9">
    <source>
        <dbReference type="ARBA" id="ARBA00023277"/>
    </source>
</evidence>
<keyword evidence="3" id="KW-0547">Nucleotide-binding</keyword>
<dbReference type="SUPFAM" id="SSF46785">
    <property type="entry name" value="Winged helix' DNA-binding domain"/>
    <property type="match status" value="1"/>
</dbReference>
<reference evidence="11 12" key="1">
    <citation type="submission" date="2024-08" db="EMBL/GenBank/DDBJ databases">
        <title>Genome mining of Saccharopolyspora cebuensis PGLac3 from Nigerian medicinal plant.</title>
        <authorList>
            <person name="Ezeobiora C.E."/>
            <person name="Igbokwe N.H."/>
            <person name="Amin D.H."/>
            <person name="Mendie U.E."/>
        </authorList>
    </citation>
    <scope>NUCLEOTIDE SEQUENCE [LARGE SCALE GENOMIC DNA]</scope>
    <source>
        <strain evidence="11 12">PGLac3</strain>
    </source>
</reference>
<dbReference type="InterPro" id="IPR000524">
    <property type="entry name" value="Tscrpt_reg_HTH_GntR"/>
</dbReference>
<proteinExistence type="inferred from homology"/>
<evidence type="ECO:0000256" key="7">
    <source>
        <dbReference type="ARBA" id="ARBA00023125"/>
    </source>
</evidence>
<dbReference type="InterPro" id="IPR042213">
    <property type="entry name" value="NBD_C_sf"/>
</dbReference>
<dbReference type="GO" id="GO:0016301">
    <property type="term" value="F:kinase activity"/>
    <property type="evidence" value="ECO:0007669"/>
    <property type="project" value="UniProtKB-KW"/>
</dbReference>
<dbReference type="PANTHER" id="PTHR43537">
    <property type="entry name" value="TRANSCRIPTIONAL REGULATOR, GNTR FAMILY"/>
    <property type="match status" value="1"/>
</dbReference>
<dbReference type="PROSITE" id="PS50949">
    <property type="entry name" value="HTH_GNTR"/>
    <property type="match status" value="1"/>
</dbReference>
<dbReference type="InterPro" id="IPR036390">
    <property type="entry name" value="WH_DNA-bd_sf"/>
</dbReference>
<dbReference type="Gene3D" id="1.10.10.10">
    <property type="entry name" value="Winged helix-like DNA-binding domain superfamily/Winged helix DNA-binding domain"/>
    <property type="match status" value="1"/>
</dbReference>
<comment type="similarity">
    <text evidence="1">Belongs to the four-carbon acid sugar kinase family.</text>
</comment>
<dbReference type="CDD" id="cd07377">
    <property type="entry name" value="WHTH_GntR"/>
    <property type="match status" value="1"/>
</dbReference>
<keyword evidence="8" id="KW-0804">Transcription</keyword>
<dbReference type="InterPro" id="IPR037051">
    <property type="entry name" value="4-carb_acid_sugar_kinase_N_sf"/>
</dbReference>
<comment type="caution">
    <text evidence="11">The sequence shown here is derived from an EMBL/GenBank/DDBJ whole genome shotgun (WGS) entry which is preliminary data.</text>
</comment>
<evidence type="ECO:0000256" key="8">
    <source>
        <dbReference type="ARBA" id="ARBA00023163"/>
    </source>
</evidence>
<protein>
    <submittedName>
        <fullName evidence="11">Four-carbon acid sugar kinase family protein</fullName>
    </submittedName>
</protein>
<dbReference type="Gene3D" id="1.20.120.530">
    <property type="entry name" value="GntR ligand-binding domain-like"/>
    <property type="match status" value="1"/>
</dbReference>
<accession>A0ABV4CS36</accession>
<evidence type="ECO:0000313" key="12">
    <source>
        <dbReference type="Proteomes" id="UP001564626"/>
    </source>
</evidence>
<dbReference type="InterPro" id="IPR008920">
    <property type="entry name" value="TF_FadR/GntR_C"/>
</dbReference>
<evidence type="ECO:0000256" key="4">
    <source>
        <dbReference type="ARBA" id="ARBA00022777"/>
    </source>
</evidence>
<dbReference type="InterPro" id="IPR031475">
    <property type="entry name" value="NBD_C"/>
</dbReference>
<dbReference type="Pfam" id="PF17042">
    <property type="entry name" value="NBD_C"/>
    <property type="match status" value="1"/>
</dbReference>
<dbReference type="Gene3D" id="3.40.50.10840">
    <property type="entry name" value="Putative sugar-binding, N-terminal domain"/>
    <property type="match status" value="1"/>
</dbReference>
<keyword evidence="12" id="KW-1185">Reference proteome</keyword>
<dbReference type="SMART" id="SM00895">
    <property type="entry name" value="FCD"/>
    <property type="match status" value="1"/>
</dbReference>